<sequence>MSRTRRQQYAAEQLRQRAFSGQLVDTGAHTPPPPQREAGSQWPDSEPPPHRTGEGQRPARGPQLHPTGEGQRPDRGPPPRSTGEGQRPDRGPQLHPKVNVWLSPPDQPERRQMWQCRSVDPQPAALSGRALTHRDGGQHAQTLPERLFDELAQRTGQADLDDTAPQRLLDELATRTGRAGLDRGQAETLLDPAQR</sequence>
<organism evidence="2 3">
    <name type="scientific">Amphibalanus amphitrite</name>
    <name type="common">Striped barnacle</name>
    <name type="synonym">Balanus amphitrite</name>
    <dbReference type="NCBI Taxonomy" id="1232801"/>
    <lineage>
        <taxon>Eukaryota</taxon>
        <taxon>Metazoa</taxon>
        <taxon>Ecdysozoa</taxon>
        <taxon>Arthropoda</taxon>
        <taxon>Crustacea</taxon>
        <taxon>Multicrustacea</taxon>
        <taxon>Cirripedia</taxon>
        <taxon>Thoracica</taxon>
        <taxon>Thoracicalcarea</taxon>
        <taxon>Balanomorpha</taxon>
        <taxon>Balanoidea</taxon>
        <taxon>Balanidae</taxon>
        <taxon>Amphibalaninae</taxon>
        <taxon>Amphibalanus</taxon>
    </lineage>
</organism>
<comment type="caution">
    <text evidence="2">The sequence shown here is derived from an EMBL/GenBank/DDBJ whole genome shotgun (WGS) entry which is preliminary data.</text>
</comment>
<evidence type="ECO:0000313" key="3">
    <source>
        <dbReference type="Proteomes" id="UP000440578"/>
    </source>
</evidence>
<accession>A0A6A4VWU2</accession>
<feature type="region of interest" description="Disordered" evidence="1">
    <location>
        <begin position="1"/>
        <end position="141"/>
    </location>
</feature>
<protein>
    <submittedName>
        <fullName evidence="2">C5a peptidase</fullName>
    </submittedName>
</protein>
<evidence type="ECO:0000256" key="1">
    <source>
        <dbReference type="SAM" id="MobiDB-lite"/>
    </source>
</evidence>
<gene>
    <name evidence="2" type="primary">scpA</name>
    <name evidence="2" type="ORF">FJT64_003977</name>
</gene>
<keyword evidence="3" id="KW-1185">Reference proteome</keyword>
<proteinExistence type="predicted"/>
<reference evidence="2 3" key="1">
    <citation type="submission" date="2019-07" db="EMBL/GenBank/DDBJ databases">
        <title>Draft genome assembly of a fouling barnacle, Amphibalanus amphitrite (Darwin, 1854): The first reference genome for Thecostraca.</title>
        <authorList>
            <person name="Kim W."/>
        </authorList>
    </citation>
    <scope>NUCLEOTIDE SEQUENCE [LARGE SCALE GENOMIC DNA]</scope>
    <source>
        <strain evidence="2">SNU_AA5</strain>
        <tissue evidence="2">Soma without cirri and trophi</tissue>
    </source>
</reference>
<dbReference type="EMBL" id="VIIS01001417">
    <property type="protein sequence ID" value="KAF0298675.1"/>
    <property type="molecule type" value="Genomic_DNA"/>
</dbReference>
<dbReference type="AlphaFoldDB" id="A0A6A4VWU2"/>
<dbReference type="Proteomes" id="UP000440578">
    <property type="component" value="Unassembled WGS sequence"/>
</dbReference>
<feature type="region of interest" description="Disordered" evidence="1">
    <location>
        <begin position="174"/>
        <end position="195"/>
    </location>
</feature>
<evidence type="ECO:0000313" key="2">
    <source>
        <dbReference type="EMBL" id="KAF0298675.1"/>
    </source>
</evidence>
<name>A0A6A4VWU2_AMPAM</name>